<comment type="caution">
    <text evidence="2">The sequence shown here is derived from an EMBL/GenBank/DDBJ whole genome shotgun (WGS) entry which is preliminary data.</text>
</comment>
<reference evidence="2 3" key="1">
    <citation type="journal article" date="2017" name="Curr. Biol.">
        <title>Genome architecture and evolution of a unichromosomal asexual nematode.</title>
        <authorList>
            <person name="Fradin H."/>
            <person name="Zegar C."/>
            <person name="Gutwein M."/>
            <person name="Lucas J."/>
            <person name="Kovtun M."/>
            <person name="Corcoran D."/>
            <person name="Baugh L.R."/>
            <person name="Kiontke K."/>
            <person name="Gunsalus K."/>
            <person name="Fitch D.H."/>
            <person name="Piano F."/>
        </authorList>
    </citation>
    <scope>NUCLEOTIDE SEQUENCE [LARGE SCALE GENOMIC DNA]</scope>
    <source>
        <strain evidence="2">PF1309</strain>
    </source>
</reference>
<feature type="region of interest" description="Disordered" evidence="1">
    <location>
        <begin position="39"/>
        <end position="62"/>
    </location>
</feature>
<keyword evidence="3" id="KW-1185">Reference proteome</keyword>
<sequence>MQRADESSSSSATSSENSYRFFLATGLFPYPPAISLFGSGSGSTLPANNQQSPTFRRPSDFSPHSLALLTNRHIAYPTPTGKSRALFDPAM</sequence>
<dbReference type="Proteomes" id="UP000218231">
    <property type="component" value="Unassembled WGS sequence"/>
</dbReference>
<evidence type="ECO:0000313" key="2">
    <source>
        <dbReference type="EMBL" id="PAV58719.1"/>
    </source>
</evidence>
<feature type="compositionally biased region" description="Polar residues" evidence="1">
    <location>
        <begin position="42"/>
        <end position="54"/>
    </location>
</feature>
<evidence type="ECO:0000256" key="1">
    <source>
        <dbReference type="SAM" id="MobiDB-lite"/>
    </source>
</evidence>
<accession>A0A2A2JAU9</accession>
<organism evidence="2 3">
    <name type="scientific">Diploscapter pachys</name>
    <dbReference type="NCBI Taxonomy" id="2018661"/>
    <lineage>
        <taxon>Eukaryota</taxon>
        <taxon>Metazoa</taxon>
        <taxon>Ecdysozoa</taxon>
        <taxon>Nematoda</taxon>
        <taxon>Chromadorea</taxon>
        <taxon>Rhabditida</taxon>
        <taxon>Rhabditina</taxon>
        <taxon>Rhabditomorpha</taxon>
        <taxon>Rhabditoidea</taxon>
        <taxon>Rhabditidae</taxon>
        <taxon>Diploscapter</taxon>
    </lineage>
</organism>
<proteinExistence type="predicted"/>
<evidence type="ECO:0000313" key="3">
    <source>
        <dbReference type="Proteomes" id="UP000218231"/>
    </source>
</evidence>
<dbReference type="EMBL" id="LIAE01010562">
    <property type="protein sequence ID" value="PAV58719.1"/>
    <property type="molecule type" value="Genomic_DNA"/>
</dbReference>
<protein>
    <submittedName>
        <fullName evidence="2">Uncharacterized protein</fullName>
    </submittedName>
</protein>
<gene>
    <name evidence="2" type="ORF">WR25_04013</name>
</gene>
<dbReference type="AlphaFoldDB" id="A0A2A2JAU9"/>
<name>A0A2A2JAU9_9BILA</name>